<proteinExistence type="predicted"/>
<keyword evidence="3" id="KW-1185">Reference proteome</keyword>
<organism evidence="2 3">
    <name type="scientific">Podospora didyma</name>
    <dbReference type="NCBI Taxonomy" id="330526"/>
    <lineage>
        <taxon>Eukaryota</taxon>
        <taxon>Fungi</taxon>
        <taxon>Dikarya</taxon>
        <taxon>Ascomycota</taxon>
        <taxon>Pezizomycotina</taxon>
        <taxon>Sordariomycetes</taxon>
        <taxon>Sordariomycetidae</taxon>
        <taxon>Sordariales</taxon>
        <taxon>Podosporaceae</taxon>
        <taxon>Podospora</taxon>
    </lineage>
</organism>
<dbReference type="Pfam" id="PF00266">
    <property type="entry name" value="Aminotran_5"/>
    <property type="match status" value="1"/>
</dbReference>
<dbReference type="PANTHER" id="PTHR43586:SF21">
    <property type="entry name" value="PYRIDOXAL PHOSPHATE (PLP)-DEPENDENT ASPARTATE AMINOTRANSFERASE SUPERFAMILY"/>
    <property type="match status" value="1"/>
</dbReference>
<name>A0AAE0P605_9PEZI</name>
<sequence>MAATPVAVLDMDQVRGHFPALNGKQVYMNNAGGSQTLKTVAERVGEYLLNTNPQLTATGYAAGYAAAAKYVGATSEEIGVCPSPFPPPSICLRDTLVFVSHRQPIHPVLGSSTTQLFRNVSYAFSFQPGDELVVSSFDHESNIGPWVALAERQSLVLKWWQPVASGSASPKLLASDLRDLLSAKTRLVTCTHASNILGSIHDIKAIVQTVRNGPSSCSLVCVDGVAYAPHRQIDVKDLGVDLYAFSWYKVYGPHIAMLYASPLAQTKLQSLGHFFFNVKEQKLPLEQKLGLAGSSSELVHAIPAVLDYLGVSDNTKESSKWAGIVAQESQLQETLLSYLTGLGDDVIVWGERSADPSLRVATISFTVKGQNSQELVKTLQKKTDFVLSWGDFYSARLVNQFLGLDADGVVRVSMVHYNTIDEVKRLIKALDTILSEFKQNKPRL</sequence>
<dbReference type="Gene3D" id="3.40.640.10">
    <property type="entry name" value="Type I PLP-dependent aspartate aminotransferase-like (Major domain)"/>
    <property type="match status" value="1"/>
</dbReference>
<dbReference type="EMBL" id="JAULSW010000001">
    <property type="protein sequence ID" value="KAK3394033.1"/>
    <property type="molecule type" value="Genomic_DNA"/>
</dbReference>
<reference evidence="2" key="2">
    <citation type="submission" date="2023-06" db="EMBL/GenBank/DDBJ databases">
        <authorList>
            <consortium name="Lawrence Berkeley National Laboratory"/>
            <person name="Haridas S."/>
            <person name="Hensen N."/>
            <person name="Bonometti L."/>
            <person name="Westerberg I."/>
            <person name="Brannstrom I.O."/>
            <person name="Guillou S."/>
            <person name="Cros-Aarteil S."/>
            <person name="Calhoun S."/>
            <person name="Kuo A."/>
            <person name="Mondo S."/>
            <person name="Pangilinan J."/>
            <person name="Riley R."/>
            <person name="LaButti K."/>
            <person name="Andreopoulos B."/>
            <person name="Lipzen A."/>
            <person name="Chen C."/>
            <person name="Yanf M."/>
            <person name="Daum C."/>
            <person name="Ng V."/>
            <person name="Clum A."/>
            <person name="Steindorff A."/>
            <person name="Ohm R."/>
            <person name="Martin F."/>
            <person name="Silar P."/>
            <person name="Natvig D."/>
            <person name="Lalanne C."/>
            <person name="Gautier V."/>
            <person name="Ament-velasquez S.L."/>
            <person name="Kruys A."/>
            <person name="Hutchinson M.I."/>
            <person name="Powell A.J."/>
            <person name="Barry K."/>
            <person name="Miller A.N."/>
            <person name="Grigoriev I.V."/>
            <person name="Debuchy R."/>
            <person name="Gladieux P."/>
            <person name="Thoren M.H."/>
            <person name="Johannesson H."/>
        </authorList>
    </citation>
    <scope>NUCLEOTIDE SEQUENCE</scope>
    <source>
        <strain evidence="2">CBS 232.78</strain>
    </source>
</reference>
<dbReference type="SUPFAM" id="SSF53383">
    <property type="entry name" value="PLP-dependent transferases"/>
    <property type="match status" value="1"/>
</dbReference>
<evidence type="ECO:0000313" key="2">
    <source>
        <dbReference type="EMBL" id="KAK3394033.1"/>
    </source>
</evidence>
<dbReference type="InterPro" id="IPR015421">
    <property type="entry name" value="PyrdxlP-dep_Trfase_major"/>
</dbReference>
<dbReference type="InterPro" id="IPR000192">
    <property type="entry name" value="Aminotrans_V_dom"/>
</dbReference>
<reference evidence="2" key="1">
    <citation type="journal article" date="2023" name="Mol. Phylogenet. Evol.">
        <title>Genome-scale phylogeny and comparative genomics of the fungal order Sordariales.</title>
        <authorList>
            <person name="Hensen N."/>
            <person name="Bonometti L."/>
            <person name="Westerberg I."/>
            <person name="Brannstrom I.O."/>
            <person name="Guillou S."/>
            <person name="Cros-Aarteil S."/>
            <person name="Calhoun S."/>
            <person name="Haridas S."/>
            <person name="Kuo A."/>
            <person name="Mondo S."/>
            <person name="Pangilinan J."/>
            <person name="Riley R."/>
            <person name="LaButti K."/>
            <person name="Andreopoulos B."/>
            <person name="Lipzen A."/>
            <person name="Chen C."/>
            <person name="Yan M."/>
            <person name="Daum C."/>
            <person name="Ng V."/>
            <person name="Clum A."/>
            <person name="Steindorff A."/>
            <person name="Ohm R.A."/>
            <person name="Martin F."/>
            <person name="Silar P."/>
            <person name="Natvig D.O."/>
            <person name="Lalanne C."/>
            <person name="Gautier V."/>
            <person name="Ament-Velasquez S.L."/>
            <person name="Kruys A."/>
            <person name="Hutchinson M.I."/>
            <person name="Powell A.J."/>
            <person name="Barry K."/>
            <person name="Miller A.N."/>
            <person name="Grigoriev I.V."/>
            <person name="Debuchy R."/>
            <person name="Gladieux P."/>
            <person name="Hiltunen Thoren M."/>
            <person name="Johannesson H."/>
        </authorList>
    </citation>
    <scope>NUCLEOTIDE SEQUENCE</scope>
    <source>
        <strain evidence="2">CBS 232.78</strain>
    </source>
</reference>
<dbReference type="Proteomes" id="UP001285441">
    <property type="component" value="Unassembled WGS sequence"/>
</dbReference>
<gene>
    <name evidence="2" type="ORF">B0H63DRAFT_32954</name>
</gene>
<dbReference type="InterPro" id="IPR015424">
    <property type="entry name" value="PyrdxlP-dep_Trfase"/>
</dbReference>
<keyword evidence="2" id="KW-0808">Transferase</keyword>
<comment type="caution">
    <text evidence="2">The sequence shown here is derived from an EMBL/GenBank/DDBJ whole genome shotgun (WGS) entry which is preliminary data.</text>
</comment>
<dbReference type="AlphaFoldDB" id="A0AAE0P605"/>
<protein>
    <submittedName>
        <fullName evidence="2">Pyridoxal phosphate-dependent transferase</fullName>
    </submittedName>
</protein>
<dbReference type="InterPro" id="IPR015422">
    <property type="entry name" value="PyrdxlP-dep_Trfase_small"/>
</dbReference>
<accession>A0AAE0P605</accession>
<dbReference type="GO" id="GO:0016740">
    <property type="term" value="F:transferase activity"/>
    <property type="evidence" value="ECO:0007669"/>
    <property type="project" value="UniProtKB-KW"/>
</dbReference>
<feature type="domain" description="Aminotransferase class V" evidence="1">
    <location>
        <begin position="112"/>
        <end position="426"/>
    </location>
</feature>
<evidence type="ECO:0000259" key="1">
    <source>
        <dbReference type="Pfam" id="PF00266"/>
    </source>
</evidence>
<dbReference type="PANTHER" id="PTHR43586">
    <property type="entry name" value="CYSTEINE DESULFURASE"/>
    <property type="match status" value="1"/>
</dbReference>
<evidence type="ECO:0000313" key="3">
    <source>
        <dbReference type="Proteomes" id="UP001285441"/>
    </source>
</evidence>
<dbReference type="Gene3D" id="3.90.1150.10">
    <property type="entry name" value="Aspartate Aminotransferase, domain 1"/>
    <property type="match status" value="1"/>
</dbReference>